<evidence type="ECO:0008006" key="3">
    <source>
        <dbReference type="Google" id="ProtNLM"/>
    </source>
</evidence>
<dbReference type="AlphaFoldDB" id="A0AAX6EDQ1"/>
<dbReference type="EMBL" id="JANAVB010037419">
    <property type="protein sequence ID" value="KAJ6802081.1"/>
    <property type="molecule type" value="Genomic_DNA"/>
</dbReference>
<name>A0AAX6EDQ1_IRIPA</name>
<comment type="caution">
    <text evidence="1">The sequence shown here is derived from an EMBL/GenBank/DDBJ whole genome shotgun (WGS) entry which is preliminary data.</text>
</comment>
<reference evidence="1" key="1">
    <citation type="journal article" date="2023" name="GigaByte">
        <title>Genome assembly of the bearded iris, Iris pallida Lam.</title>
        <authorList>
            <person name="Bruccoleri R.E."/>
            <person name="Oakeley E.J."/>
            <person name="Faust A.M.E."/>
            <person name="Altorfer M."/>
            <person name="Dessus-Babus S."/>
            <person name="Burckhardt D."/>
            <person name="Oertli M."/>
            <person name="Naumann U."/>
            <person name="Petersen F."/>
            <person name="Wong J."/>
        </authorList>
    </citation>
    <scope>NUCLEOTIDE SEQUENCE</scope>
    <source>
        <strain evidence="1">GSM-AAB239-AS_SAM_17_03QT</strain>
    </source>
</reference>
<evidence type="ECO:0000313" key="1">
    <source>
        <dbReference type="EMBL" id="KAJ6802081.1"/>
    </source>
</evidence>
<accession>A0AAX6EDQ1</accession>
<keyword evidence="2" id="KW-1185">Reference proteome</keyword>
<dbReference type="Proteomes" id="UP001140949">
    <property type="component" value="Unassembled WGS sequence"/>
</dbReference>
<reference evidence="1" key="2">
    <citation type="submission" date="2023-04" db="EMBL/GenBank/DDBJ databases">
        <authorList>
            <person name="Bruccoleri R.E."/>
            <person name="Oakeley E.J."/>
            <person name="Faust A.-M."/>
            <person name="Dessus-Babus S."/>
            <person name="Altorfer M."/>
            <person name="Burckhardt D."/>
            <person name="Oertli M."/>
            <person name="Naumann U."/>
            <person name="Petersen F."/>
            <person name="Wong J."/>
        </authorList>
    </citation>
    <scope>NUCLEOTIDE SEQUENCE</scope>
    <source>
        <strain evidence="1">GSM-AAB239-AS_SAM_17_03QT</strain>
        <tissue evidence="1">Leaf</tissue>
    </source>
</reference>
<proteinExistence type="predicted"/>
<gene>
    <name evidence="1" type="ORF">M6B38_195150</name>
</gene>
<protein>
    <recommendedName>
        <fullName evidence="3">Cytochrome b</fullName>
    </recommendedName>
</protein>
<sequence length="53" mass="6173">MAIISVCLIICKTYTYGYPSIFSLGCQFPILYPWHSRFILTLGYHFYLGYSNP</sequence>
<evidence type="ECO:0000313" key="2">
    <source>
        <dbReference type="Proteomes" id="UP001140949"/>
    </source>
</evidence>
<organism evidence="1 2">
    <name type="scientific">Iris pallida</name>
    <name type="common">Sweet iris</name>
    <dbReference type="NCBI Taxonomy" id="29817"/>
    <lineage>
        <taxon>Eukaryota</taxon>
        <taxon>Viridiplantae</taxon>
        <taxon>Streptophyta</taxon>
        <taxon>Embryophyta</taxon>
        <taxon>Tracheophyta</taxon>
        <taxon>Spermatophyta</taxon>
        <taxon>Magnoliopsida</taxon>
        <taxon>Liliopsida</taxon>
        <taxon>Asparagales</taxon>
        <taxon>Iridaceae</taxon>
        <taxon>Iridoideae</taxon>
        <taxon>Irideae</taxon>
        <taxon>Iris</taxon>
    </lineage>
</organism>